<dbReference type="SUPFAM" id="SSF51735">
    <property type="entry name" value="NAD(P)-binding Rossmann-fold domains"/>
    <property type="match status" value="1"/>
</dbReference>
<dbReference type="Gene3D" id="3.40.50.720">
    <property type="entry name" value="NAD(P)-binding Rossmann-like Domain"/>
    <property type="match status" value="1"/>
</dbReference>
<dbReference type="CDD" id="cd02274">
    <property type="entry name" value="DHDPR_N"/>
    <property type="match status" value="1"/>
</dbReference>
<evidence type="ECO:0000256" key="1">
    <source>
        <dbReference type="ARBA" id="ARBA00006642"/>
    </source>
</evidence>
<evidence type="ECO:0000256" key="7">
    <source>
        <dbReference type="ARBA" id="ARBA00023154"/>
    </source>
</evidence>
<keyword evidence="7" id="KW-0457">Lysine biosynthesis</keyword>
<dbReference type="GO" id="GO:0008839">
    <property type="term" value="F:4-hydroxy-tetrahydrodipicolinate reductase"/>
    <property type="evidence" value="ECO:0007669"/>
    <property type="project" value="UniProtKB-EC"/>
</dbReference>
<dbReference type="PANTHER" id="PTHR20836">
    <property type="entry name" value="DIHYDRODIPICOLINATE REDUCTASE"/>
    <property type="match status" value="1"/>
</dbReference>
<dbReference type="EC" id="1.17.1.8" evidence="9"/>
<protein>
    <recommendedName>
        <fullName evidence="9">4-hydroxy-tetrahydrodipicolinate reductase</fullName>
        <ecNumber evidence="9">1.17.1.8</ecNumber>
    </recommendedName>
</protein>
<comment type="similarity">
    <text evidence="1">Belongs to the DapB family.</text>
</comment>
<organism evidence="14 15">
    <name type="scientific">Candidatus Allocopromorpha excrementigallinarum</name>
    <dbReference type="NCBI Taxonomy" id="2840742"/>
    <lineage>
        <taxon>Bacteria</taxon>
        <taxon>Bacillati</taxon>
        <taxon>Bacillota</taxon>
        <taxon>Clostridia</taxon>
        <taxon>Eubacteriales</taxon>
        <taxon>Eubacteriaceae</taxon>
        <taxon>Eubacteriaceae incertae sedis</taxon>
        <taxon>Candidatus Allocopromorpha</taxon>
    </lineage>
</organism>
<dbReference type="SUPFAM" id="SSF55347">
    <property type="entry name" value="Glyceraldehyde-3-phosphate dehydrogenase-like, C-terminal domain"/>
    <property type="match status" value="1"/>
</dbReference>
<dbReference type="AlphaFoldDB" id="A0A9D1I0S2"/>
<dbReference type="PANTHER" id="PTHR20836:SF0">
    <property type="entry name" value="4-HYDROXY-TETRAHYDRODIPICOLINATE REDUCTASE 1, CHLOROPLASTIC-RELATED"/>
    <property type="match status" value="1"/>
</dbReference>
<reference evidence="14" key="1">
    <citation type="submission" date="2020-10" db="EMBL/GenBank/DDBJ databases">
        <authorList>
            <person name="Gilroy R."/>
        </authorList>
    </citation>
    <scope>NUCLEOTIDE SEQUENCE</scope>
    <source>
        <strain evidence="14">ChiHcec3-6078</strain>
    </source>
</reference>
<evidence type="ECO:0000256" key="3">
    <source>
        <dbReference type="ARBA" id="ARBA00022857"/>
    </source>
</evidence>
<accession>A0A9D1I0S2</accession>
<dbReference type="InterPro" id="IPR036291">
    <property type="entry name" value="NAD(P)-bd_dom_sf"/>
</dbReference>
<evidence type="ECO:0000256" key="11">
    <source>
        <dbReference type="ARBA" id="ARBA00049396"/>
    </source>
</evidence>
<dbReference type="Pfam" id="PF01113">
    <property type="entry name" value="DapB_N"/>
    <property type="match status" value="1"/>
</dbReference>
<dbReference type="Proteomes" id="UP000824090">
    <property type="component" value="Unassembled WGS sequence"/>
</dbReference>
<keyword evidence="6" id="KW-0520">NAD</keyword>
<evidence type="ECO:0000256" key="2">
    <source>
        <dbReference type="ARBA" id="ARBA00022605"/>
    </source>
</evidence>
<comment type="catalytic activity">
    <reaction evidence="10">
        <text>(S)-2,3,4,5-tetrahydrodipicolinate + NADP(+) + H2O = (2S,4S)-4-hydroxy-2,3,4,5-tetrahydrodipicolinate + NADPH + H(+)</text>
        <dbReference type="Rhea" id="RHEA:35331"/>
        <dbReference type="ChEBI" id="CHEBI:15377"/>
        <dbReference type="ChEBI" id="CHEBI:15378"/>
        <dbReference type="ChEBI" id="CHEBI:16845"/>
        <dbReference type="ChEBI" id="CHEBI:57783"/>
        <dbReference type="ChEBI" id="CHEBI:58349"/>
        <dbReference type="ChEBI" id="CHEBI:67139"/>
        <dbReference type="EC" id="1.17.1.8"/>
    </reaction>
</comment>
<feature type="domain" description="Dihydrodipicolinate reductase N-terminal" evidence="12">
    <location>
        <begin position="1"/>
        <end position="128"/>
    </location>
</feature>
<keyword evidence="3" id="KW-0521">NADP</keyword>
<evidence type="ECO:0000259" key="13">
    <source>
        <dbReference type="Pfam" id="PF05173"/>
    </source>
</evidence>
<reference evidence="14" key="2">
    <citation type="journal article" date="2021" name="PeerJ">
        <title>Extensive microbial diversity within the chicken gut microbiome revealed by metagenomics and culture.</title>
        <authorList>
            <person name="Gilroy R."/>
            <person name="Ravi A."/>
            <person name="Getino M."/>
            <person name="Pursley I."/>
            <person name="Horton D.L."/>
            <person name="Alikhan N.F."/>
            <person name="Baker D."/>
            <person name="Gharbi K."/>
            <person name="Hall N."/>
            <person name="Watson M."/>
            <person name="Adriaenssens E.M."/>
            <person name="Foster-Nyarko E."/>
            <person name="Jarju S."/>
            <person name="Secka A."/>
            <person name="Antonio M."/>
            <person name="Oren A."/>
            <person name="Chaudhuri R.R."/>
            <person name="La Ragione R."/>
            <person name="Hildebrand F."/>
            <person name="Pallen M.J."/>
        </authorList>
    </citation>
    <scope>NUCLEOTIDE SEQUENCE</scope>
    <source>
        <strain evidence="14">ChiHcec3-6078</strain>
    </source>
</reference>
<dbReference type="Gene3D" id="3.30.360.10">
    <property type="entry name" value="Dihydrodipicolinate Reductase, domain 2"/>
    <property type="match status" value="1"/>
</dbReference>
<dbReference type="GO" id="GO:0009089">
    <property type="term" value="P:lysine biosynthetic process via diaminopimelate"/>
    <property type="evidence" value="ECO:0007669"/>
    <property type="project" value="InterPro"/>
</dbReference>
<dbReference type="Pfam" id="PF05173">
    <property type="entry name" value="DapB_C"/>
    <property type="match status" value="1"/>
</dbReference>
<comment type="pathway">
    <text evidence="8">Amino-acid biosynthesis; L-lysine biosynthesis via DAP pathway; (S)-tetrahydrodipicolinate from L-aspartate: step 4/4.</text>
</comment>
<name>A0A9D1I0S2_9FIRM</name>
<dbReference type="PIRSF" id="PIRSF000161">
    <property type="entry name" value="DHPR"/>
    <property type="match status" value="1"/>
</dbReference>
<sequence>MNIALCGLGRAGGAFAGQILDSSQHQLSLVVCRDESDTAGQDVGDVLGIGKTGKTIVSLKDAPEALKESGAEVLVDFSREATTMKLLKLCEEAGVNIVICATEFTDSQMEEIQATGERGKIAVCYAPNLTIGINILMEMVKRLSKTLPDFDFVIVERHRKDKAPVTATAKLIAKSAEREDMPILSVRAGGYVGIHEVTAASRDERITITHESFSRTAFGTGALTAAEFLRGRKGFFTMDDVIKGLEVSI</sequence>
<evidence type="ECO:0000256" key="8">
    <source>
        <dbReference type="ARBA" id="ARBA00037922"/>
    </source>
</evidence>
<evidence type="ECO:0000313" key="14">
    <source>
        <dbReference type="EMBL" id="HIU26143.1"/>
    </source>
</evidence>
<evidence type="ECO:0000256" key="9">
    <source>
        <dbReference type="ARBA" id="ARBA00038983"/>
    </source>
</evidence>
<dbReference type="InterPro" id="IPR022663">
    <property type="entry name" value="DapB_C"/>
</dbReference>
<dbReference type="GO" id="GO:0005829">
    <property type="term" value="C:cytosol"/>
    <property type="evidence" value="ECO:0007669"/>
    <property type="project" value="TreeGrafter"/>
</dbReference>
<feature type="domain" description="Dihydrodipicolinate reductase C-terminal" evidence="13">
    <location>
        <begin position="132"/>
        <end position="242"/>
    </location>
</feature>
<keyword evidence="4" id="KW-0220">Diaminopimelate biosynthesis</keyword>
<comment type="catalytic activity">
    <reaction evidence="11">
        <text>(S)-2,3,4,5-tetrahydrodipicolinate + NAD(+) + H2O = (2S,4S)-4-hydroxy-2,3,4,5-tetrahydrodipicolinate + NADH + H(+)</text>
        <dbReference type="Rhea" id="RHEA:35323"/>
        <dbReference type="ChEBI" id="CHEBI:15377"/>
        <dbReference type="ChEBI" id="CHEBI:15378"/>
        <dbReference type="ChEBI" id="CHEBI:16845"/>
        <dbReference type="ChEBI" id="CHEBI:57540"/>
        <dbReference type="ChEBI" id="CHEBI:57945"/>
        <dbReference type="ChEBI" id="CHEBI:67139"/>
        <dbReference type="EC" id="1.17.1.8"/>
    </reaction>
</comment>
<evidence type="ECO:0000256" key="4">
    <source>
        <dbReference type="ARBA" id="ARBA00022915"/>
    </source>
</evidence>
<keyword evidence="2" id="KW-0028">Amino-acid biosynthesis</keyword>
<dbReference type="InterPro" id="IPR023940">
    <property type="entry name" value="DHDPR_bac"/>
</dbReference>
<gene>
    <name evidence="14" type="ORF">IAC50_06610</name>
</gene>
<evidence type="ECO:0000256" key="5">
    <source>
        <dbReference type="ARBA" id="ARBA00023002"/>
    </source>
</evidence>
<evidence type="ECO:0000259" key="12">
    <source>
        <dbReference type="Pfam" id="PF01113"/>
    </source>
</evidence>
<keyword evidence="5" id="KW-0560">Oxidoreductase</keyword>
<dbReference type="InterPro" id="IPR000846">
    <property type="entry name" value="DapB_N"/>
</dbReference>
<proteinExistence type="inferred from homology"/>
<comment type="caution">
    <text evidence="14">The sequence shown here is derived from an EMBL/GenBank/DDBJ whole genome shotgun (WGS) entry which is preliminary data.</text>
</comment>
<dbReference type="EMBL" id="DVMP01000123">
    <property type="protein sequence ID" value="HIU26143.1"/>
    <property type="molecule type" value="Genomic_DNA"/>
</dbReference>
<evidence type="ECO:0000256" key="10">
    <source>
        <dbReference type="ARBA" id="ARBA00049080"/>
    </source>
</evidence>
<dbReference type="GO" id="GO:0019877">
    <property type="term" value="P:diaminopimelate biosynthetic process"/>
    <property type="evidence" value="ECO:0007669"/>
    <property type="project" value="UniProtKB-KW"/>
</dbReference>
<evidence type="ECO:0000313" key="15">
    <source>
        <dbReference type="Proteomes" id="UP000824090"/>
    </source>
</evidence>
<evidence type="ECO:0000256" key="6">
    <source>
        <dbReference type="ARBA" id="ARBA00023027"/>
    </source>
</evidence>